<dbReference type="GO" id="GO:0004519">
    <property type="term" value="F:endonuclease activity"/>
    <property type="evidence" value="ECO:0007669"/>
    <property type="project" value="UniProtKB-KW"/>
</dbReference>
<evidence type="ECO:0000256" key="3">
    <source>
        <dbReference type="ARBA" id="ARBA00022759"/>
    </source>
</evidence>
<keyword evidence="2" id="KW-0479">Metal-binding</keyword>
<evidence type="ECO:0000256" key="8">
    <source>
        <dbReference type="ARBA" id="ARBA00022932"/>
    </source>
</evidence>
<reference evidence="12" key="1">
    <citation type="submission" date="2024-07" db="EMBL/GenBank/DDBJ databases">
        <title>Two chromosome-level genome assemblies of Korean endemic species Abeliophyllum distichum and Forsythia ovata (Oleaceae).</title>
        <authorList>
            <person name="Jang H."/>
        </authorList>
    </citation>
    <scope>NUCLEOTIDE SEQUENCE [LARGE SCALE GENOMIC DNA]</scope>
</reference>
<keyword evidence="3" id="KW-0255">Endonuclease</keyword>
<dbReference type="Gene3D" id="3.30.420.10">
    <property type="entry name" value="Ribonuclease H-like superfamily/Ribonuclease H"/>
    <property type="match status" value="1"/>
</dbReference>
<accession>A0ABD1U1K4</accession>
<dbReference type="InterPro" id="IPR039537">
    <property type="entry name" value="Retrotran_Ty1/copia-like"/>
</dbReference>
<evidence type="ECO:0000256" key="1">
    <source>
        <dbReference type="ARBA" id="ARBA00022722"/>
    </source>
</evidence>
<evidence type="ECO:0000313" key="11">
    <source>
        <dbReference type="EMBL" id="KAL2518876.1"/>
    </source>
</evidence>
<evidence type="ECO:0000256" key="4">
    <source>
        <dbReference type="ARBA" id="ARBA00022801"/>
    </source>
</evidence>
<dbReference type="GO" id="GO:0046872">
    <property type="term" value="F:metal ion binding"/>
    <property type="evidence" value="ECO:0007669"/>
    <property type="project" value="UniProtKB-KW"/>
</dbReference>
<gene>
    <name evidence="11" type="ORF">Adt_15123</name>
</gene>
<dbReference type="InterPro" id="IPR012337">
    <property type="entry name" value="RNaseH-like_sf"/>
</dbReference>
<keyword evidence="8" id="KW-0808">Transferase</keyword>
<evidence type="ECO:0000313" key="12">
    <source>
        <dbReference type="Proteomes" id="UP001604336"/>
    </source>
</evidence>
<keyword evidence="4" id="KW-0378">Hydrolase</keyword>
<dbReference type="EMBL" id="JBFOLK010000004">
    <property type="protein sequence ID" value="KAL2518876.1"/>
    <property type="molecule type" value="Genomic_DNA"/>
</dbReference>
<dbReference type="PANTHER" id="PTHR42648">
    <property type="entry name" value="TRANSPOSASE, PUTATIVE-RELATED"/>
    <property type="match status" value="1"/>
</dbReference>
<feature type="region of interest" description="Disordered" evidence="10">
    <location>
        <begin position="93"/>
        <end position="147"/>
    </location>
</feature>
<dbReference type="GO" id="GO:0006310">
    <property type="term" value="P:DNA recombination"/>
    <property type="evidence" value="ECO:0007669"/>
    <property type="project" value="UniProtKB-KW"/>
</dbReference>
<evidence type="ECO:0000256" key="6">
    <source>
        <dbReference type="ARBA" id="ARBA00022908"/>
    </source>
</evidence>
<dbReference type="Proteomes" id="UP001604336">
    <property type="component" value="Unassembled WGS sequence"/>
</dbReference>
<dbReference type="GO" id="GO:0003964">
    <property type="term" value="F:RNA-directed DNA polymerase activity"/>
    <property type="evidence" value="ECO:0007669"/>
    <property type="project" value="UniProtKB-KW"/>
</dbReference>
<keyword evidence="6" id="KW-0229">DNA integration</keyword>
<organism evidence="11 12">
    <name type="scientific">Abeliophyllum distichum</name>
    <dbReference type="NCBI Taxonomy" id="126358"/>
    <lineage>
        <taxon>Eukaryota</taxon>
        <taxon>Viridiplantae</taxon>
        <taxon>Streptophyta</taxon>
        <taxon>Embryophyta</taxon>
        <taxon>Tracheophyta</taxon>
        <taxon>Spermatophyta</taxon>
        <taxon>Magnoliopsida</taxon>
        <taxon>eudicotyledons</taxon>
        <taxon>Gunneridae</taxon>
        <taxon>Pentapetalae</taxon>
        <taxon>asterids</taxon>
        <taxon>lamiids</taxon>
        <taxon>Lamiales</taxon>
        <taxon>Oleaceae</taxon>
        <taxon>Forsythieae</taxon>
        <taxon>Abeliophyllum</taxon>
    </lineage>
</organism>
<dbReference type="SUPFAM" id="SSF53098">
    <property type="entry name" value="Ribonuclease H-like"/>
    <property type="match status" value="1"/>
</dbReference>
<protein>
    <submittedName>
        <fullName evidence="11">Mitochondrial protein</fullName>
    </submittedName>
</protein>
<dbReference type="InterPro" id="IPR036397">
    <property type="entry name" value="RNaseH_sf"/>
</dbReference>
<keyword evidence="8" id="KW-0548">Nucleotidyltransferase</keyword>
<feature type="compositionally biased region" description="Basic and acidic residues" evidence="10">
    <location>
        <begin position="97"/>
        <end position="107"/>
    </location>
</feature>
<keyword evidence="7" id="KW-0695">RNA-directed DNA polymerase</keyword>
<evidence type="ECO:0000256" key="5">
    <source>
        <dbReference type="ARBA" id="ARBA00022842"/>
    </source>
</evidence>
<keyword evidence="5" id="KW-0460">Magnesium</keyword>
<keyword evidence="9" id="KW-0233">DNA recombination</keyword>
<proteinExistence type="predicted"/>
<dbReference type="GO" id="GO:0015074">
    <property type="term" value="P:DNA integration"/>
    <property type="evidence" value="ECO:0007669"/>
    <property type="project" value="UniProtKB-KW"/>
</dbReference>
<evidence type="ECO:0000256" key="10">
    <source>
        <dbReference type="SAM" id="MobiDB-lite"/>
    </source>
</evidence>
<evidence type="ECO:0000256" key="9">
    <source>
        <dbReference type="ARBA" id="ARBA00023172"/>
    </source>
</evidence>
<dbReference type="AlphaFoldDB" id="A0ABD1U1K4"/>
<dbReference type="GO" id="GO:0016787">
    <property type="term" value="F:hydrolase activity"/>
    <property type="evidence" value="ECO:0007669"/>
    <property type="project" value="UniProtKB-KW"/>
</dbReference>
<evidence type="ECO:0000256" key="2">
    <source>
        <dbReference type="ARBA" id="ARBA00022723"/>
    </source>
</evidence>
<keyword evidence="8" id="KW-0239">DNA-directed DNA polymerase</keyword>
<comment type="caution">
    <text evidence="11">The sequence shown here is derived from an EMBL/GenBank/DDBJ whole genome shotgun (WGS) entry which is preliminary data.</text>
</comment>
<dbReference type="GO" id="GO:0003887">
    <property type="term" value="F:DNA-directed DNA polymerase activity"/>
    <property type="evidence" value="ECO:0007669"/>
    <property type="project" value="UniProtKB-KW"/>
</dbReference>
<dbReference type="PANTHER" id="PTHR42648:SF11">
    <property type="entry name" value="TRANSPOSON TY4-P GAG-POL POLYPROTEIN"/>
    <property type="match status" value="1"/>
</dbReference>
<evidence type="ECO:0000256" key="7">
    <source>
        <dbReference type="ARBA" id="ARBA00022918"/>
    </source>
</evidence>
<sequence>MNRTLLDKVRCMMVSSRLPKSFLGEAIMAACHIVNLTHSAALNDKTPFEMWNNMPADYSSLRTFGCSAYSHQSEDHKTVDDRHEKKNDFFLTIADNDLERPNPHSEIEVESDNNQTQTDLEESDETLLDSSIKQNFPFPDDSNLRNY</sequence>
<keyword evidence="1" id="KW-0540">Nuclease</keyword>
<keyword evidence="12" id="KW-1185">Reference proteome</keyword>
<name>A0ABD1U1K4_9LAMI</name>